<dbReference type="PANTHER" id="PTHR46382">
    <property type="entry name" value="PHOSPHATIDATE CYTIDYLYLTRANSFERASE"/>
    <property type="match status" value="1"/>
</dbReference>
<dbReference type="EMBL" id="JAUHMF010000002">
    <property type="protein sequence ID" value="MDT8898461.1"/>
    <property type="molecule type" value="Genomic_DNA"/>
</dbReference>
<evidence type="ECO:0000256" key="4">
    <source>
        <dbReference type="ARBA" id="ARBA00005189"/>
    </source>
</evidence>
<comment type="pathway">
    <text evidence="3">Phospholipid metabolism; CDP-diacylglycerol biosynthesis; CDP-diacylglycerol from sn-glycerol 3-phosphate: step 3/3.</text>
</comment>
<keyword evidence="14" id="KW-0443">Lipid metabolism</keyword>
<evidence type="ECO:0000256" key="8">
    <source>
        <dbReference type="ARBA" id="ARBA00022475"/>
    </source>
</evidence>
<keyword evidence="26" id="KW-1185">Reference proteome</keyword>
<keyword evidence="10" id="KW-0808">Transferase</keyword>
<dbReference type="Pfam" id="PF01148">
    <property type="entry name" value="CTP_transf_1"/>
    <property type="match status" value="1"/>
</dbReference>
<evidence type="ECO:0000256" key="7">
    <source>
        <dbReference type="ARBA" id="ARBA00019373"/>
    </source>
</evidence>
<keyword evidence="17" id="KW-1208">Phospholipid metabolism</keyword>
<evidence type="ECO:0000313" key="26">
    <source>
        <dbReference type="Proteomes" id="UP001254165"/>
    </source>
</evidence>
<feature type="transmembrane region" description="Helical" evidence="24">
    <location>
        <begin position="253"/>
        <end position="270"/>
    </location>
</feature>
<evidence type="ECO:0000256" key="14">
    <source>
        <dbReference type="ARBA" id="ARBA00023098"/>
    </source>
</evidence>
<evidence type="ECO:0000256" key="16">
    <source>
        <dbReference type="ARBA" id="ARBA00023209"/>
    </source>
</evidence>
<comment type="similarity">
    <text evidence="5">Belongs to the CDS family.</text>
</comment>
<evidence type="ECO:0000256" key="22">
    <source>
        <dbReference type="ARBA" id="ARBA00032743"/>
    </source>
</evidence>
<evidence type="ECO:0000256" key="12">
    <source>
        <dbReference type="ARBA" id="ARBA00022695"/>
    </source>
</evidence>
<comment type="catalytic activity">
    <reaction evidence="1">
        <text>a 1,2-diacyl-sn-glycero-3-phosphate + CTP + H(+) = a CDP-1,2-diacyl-sn-glycerol + diphosphate</text>
        <dbReference type="Rhea" id="RHEA:16229"/>
        <dbReference type="ChEBI" id="CHEBI:15378"/>
        <dbReference type="ChEBI" id="CHEBI:33019"/>
        <dbReference type="ChEBI" id="CHEBI:37563"/>
        <dbReference type="ChEBI" id="CHEBI:58332"/>
        <dbReference type="ChEBI" id="CHEBI:58608"/>
        <dbReference type="EC" id="2.7.7.41"/>
    </reaction>
</comment>
<evidence type="ECO:0000256" key="18">
    <source>
        <dbReference type="ARBA" id="ARBA00029893"/>
    </source>
</evidence>
<organism evidence="25 26">
    <name type="scientific">Thermanaerothrix solaris</name>
    <dbReference type="NCBI Taxonomy" id="3058434"/>
    <lineage>
        <taxon>Bacteria</taxon>
        <taxon>Bacillati</taxon>
        <taxon>Chloroflexota</taxon>
        <taxon>Anaerolineae</taxon>
        <taxon>Anaerolineales</taxon>
        <taxon>Anaerolineaceae</taxon>
        <taxon>Thermanaerothrix</taxon>
    </lineage>
</organism>
<feature type="transmembrane region" description="Helical" evidence="24">
    <location>
        <begin position="133"/>
        <end position="154"/>
    </location>
</feature>
<keyword evidence="13 24" id="KW-1133">Transmembrane helix</keyword>
<evidence type="ECO:0000256" key="21">
    <source>
        <dbReference type="ARBA" id="ARBA00032396"/>
    </source>
</evidence>
<evidence type="ECO:0000256" key="10">
    <source>
        <dbReference type="ARBA" id="ARBA00022679"/>
    </source>
</evidence>
<keyword evidence="15 24" id="KW-0472">Membrane</keyword>
<feature type="transmembrane region" description="Helical" evidence="24">
    <location>
        <begin position="78"/>
        <end position="98"/>
    </location>
</feature>
<feature type="transmembrane region" description="Helical" evidence="24">
    <location>
        <begin position="6"/>
        <end position="39"/>
    </location>
</feature>
<evidence type="ECO:0000256" key="24">
    <source>
        <dbReference type="SAM" id="Phobius"/>
    </source>
</evidence>
<proteinExistence type="inferred from homology"/>
<accession>A0ABU3NRJ5</accession>
<dbReference type="Proteomes" id="UP001254165">
    <property type="component" value="Unassembled WGS sequence"/>
</dbReference>
<comment type="pathway">
    <text evidence="4">Lipid metabolism.</text>
</comment>
<comment type="subcellular location">
    <subcellularLocation>
        <location evidence="2">Cell membrane</location>
        <topology evidence="2">Multi-pass membrane protein</topology>
    </subcellularLocation>
</comment>
<gene>
    <name evidence="25" type="ORF">QYE77_09290</name>
</gene>
<evidence type="ECO:0000256" key="15">
    <source>
        <dbReference type="ARBA" id="ARBA00023136"/>
    </source>
</evidence>
<evidence type="ECO:0000256" key="13">
    <source>
        <dbReference type="ARBA" id="ARBA00022989"/>
    </source>
</evidence>
<keyword evidence="9" id="KW-0444">Lipid biosynthesis</keyword>
<feature type="transmembrane region" description="Helical" evidence="24">
    <location>
        <begin position="51"/>
        <end position="72"/>
    </location>
</feature>
<sequence>MLAQRLLVIIVLIPVGVTFAVLGGWAYAAFITLILVVAAWEYWRIFRRGGFAPLAGVLLPGVAILVLSRAAWGFDHSHLILSALILVTMLAHMGAMAATRTAQGVDFAITLGGLLYIGWLGSYLISLRALPQGLWWLLLVIPIIGIADSAAFLIGRRFGQHKLAPAISPNKTWEGYLAGVVFAILSGLLLAWLWRLRYPELHLSQGLVLGVMIGVFAPLGDLGESMFKRQFGVKEASHLLPGHGGVLDRIDSWIWAAVIGYYLITGLWLSV</sequence>
<evidence type="ECO:0000256" key="23">
    <source>
        <dbReference type="ARBA" id="ARBA00033406"/>
    </source>
</evidence>
<evidence type="ECO:0000256" key="20">
    <source>
        <dbReference type="ARBA" id="ARBA00032253"/>
    </source>
</evidence>
<protein>
    <recommendedName>
        <fullName evidence="7">Phosphatidate cytidylyltransferase</fullName>
        <ecNumber evidence="6">2.7.7.41</ecNumber>
    </recommendedName>
    <alternativeName>
        <fullName evidence="20">CDP-DAG synthase</fullName>
    </alternativeName>
    <alternativeName>
        <fullName evidence="22">CDP-DG synthase</fullName>
    </alternativeName>
    <alternativeName>
        <fullName evidence="18">CDP-diacylglycerol synthase</fullName>
    </alternativeName>
    <alternativeName>
        <fullName evidence="21">CDP-diglyceride pyrophosphorylase</fullName>
    </alternativeName>
    <alternativeName>
        <fullName evidence="23">CDP-diglyceride synthase</fullName>
    </alternativeName>
    <alternativeName>
        <fullName evidence="19">CTP:phosphatidate cytidylyltransferase</fullName>
    </alternativeName>
</protein>
<feature type="transmembrane region" description="Helical" evidence="24">
    <location>
        <begin position="175"/>
        <end position="195"/>
    </location>
</feature>
<dbReference type="PANTHER" id="PTHR46382:SF1">
    <property type="entry name" value="PHOSPHATIDATE CYTIDYLYLTRANSFERASE"/>
    <property type="match status" value="1"/>
</dbReference>
<evidence type="ECO:0000256" key="17">
    <source>
        <dbReference type="ARBA" id="ARBA00023264"/>
    </source>
</evidence>
<evidence type="ECO:0000256" key="2">
    <source>
        <dbReference type="ARBA" id="ARBA00004651"/>
    </source>
</evidence>
<reference evidence="25 26" key="1">
    <citation type="submission" date="2023-07" db="EMBL/GenBank/DDBJ databases">
        <title>Novel species of Thermanaerothrix with wide hydrolytic capabilities.</title>
        <authorList>
            <person name="Zayulina K.S."/>
            <person name="Podosokorskaya O.A."/>
            <person name="Elcheninov A.G."/>
        </authorList>
    </citation>
    <scope>NUCLEOTIDE SEQUENCE [LARGE SCALE GENOMIC DNA]</scope>
    <source>
        <strain evidence="25 26">4228-RoL</strain>
    </source>
</reference>
<evidence type="ECO:0000256" key="19">
    <source>
        <dbReference type="ARBA" id="ARBA00031825"/>
    </source>
</evidence>
<evidence type="ECO:0000256" key="6">
    <source>
        <dbReference type="ARBA" id="ARBA00012487"/>
    </source>
</evidence>
<evidence type="ECO:0000256" key="11">
    <source>
        <dbReference type="ARBA" id="ARBA00022692"/>
    </source>
</evidence>
<evidence type="ECO:0000256" key="1">
    <source>
        <dbReference type="ARBA" id="ARBA00001698"/>
    </source>
</evidence>
<feature type="transmembrane region" description="Helical" evidence="24">
    <location>
        <begin position="105"/>
        <end position="127"/>
    </location>
</feature>
<name>A0ABU3NRJ5_9CHLR</name>
<keyword evidence="12" id="KW-0548">Nucleotidyltransferase</keyword>
<evidence type="ECO:0000313" key="25">
    <source>
        <dbReference type="EMBL" id="MDT8898461.1"/>
    </source>
</evidence>
<evidence type="ECO:0000256" key="5">
    <source>
        <dbReference type="ARBA" id="ARBA00010185"/>
    </source>
</evidence>
<feature type="transmembrane region" description="Helical" evidence="24">
    <location>
        <begin position="201"/>
        <end position="220"/>
    </location>
</feature>
<dbReference type="RefSeq" id="WP_315625120.1">
    <property type="nucleotide sequence ID" value="NZ_JAUHMF010000002.1"/>
</dbReference>
<evidence type="ECO:0000256" key="9">
    <source>
        <dbReference type="ARBA" id="ARBA00022516"/>
    </source>
</evidence>
<keyword evidence="16" id="KW-0594">Phospholipid biosynthesis</keyword>
<keyword evidence="11 24" id="KW-0812">Transmembrane</keyword>
<comment type="caution">
    <text evidence="25">The sequence shown here is derived from an EMBL/GenBank/DDBJ whole genome shotgun (WGS) entry which is preliminary data.</text>
</comment>
<keyword evidence="8" id="KW-1003">Cell membrane</keyword>
<evidence type="ECO:0000256" key="3">
    <source>
        <dbReference type="ARBA" id="ARBA00005119"/>
    </source>
</evidence>
<dbReference type="EC" id="2.7.7.41" evidence="6"/>